<keyword evidence="6" id="KW-0812">Transmembrane</keyword>
<dbReference type="GO" id="GO:0031992">
    <property type="term" value="F:energy transducer activity"/>
    <property type="evidence" value="ECO:0007669"/>
    <property type="project" value="TreeGrafter"/>
</dbReference>
<feature type="region of interest" description="Disordered" evidence="10">
    <location>
        <begin position="83"/>
        <end position="158"/>
    </location>
</feature>
<dbReference type="PANTHER" id="PTHR33446:SF11">
    <property type="entry name" value="TONB3"/>
    <property type="match status" value="1"/>
</dbReference>
<feature type="domain" description="TonB C-terminal" evidence="11">
    <location>
        <begin position="205"/>
        <end position="304"/>
    </location>
</feature>
<dbReference type="GO" id="GO:0055085">
    <property type="term" value="P:transmembrane transport"/>
    <property type="evidence" value="ECO:0007669"/>
    <property type="project" value="InterPro"/>
</dbReference>
<accession>A0A318KNE0</accession>
<dbReference type="Pfam" id="PF03544">
    <property type="entry name" value="TonB_C"/>
    <property type="match status" value="1"/>
</dbReference>
<dbReference type="PANTHER" id="PTHR33446">
    <property type="entry name" value="PROTEIN TONB-RELATED"/>
    <property type="match status" value="1"/>
</dbReference>
<evidence type="ECO:0000256" key="2">
    <source>
        <dbReference type="ARBA" id="ARBA00006555"/>
    </source>
</evidence>
<dbReference type="GO" id="GO:0098797">
    <property type="term" value="C:plasma membrane protein complex"/>
    <property type="evidence" value="ECO:0007669"/>
    <property type="project" value="TreeGrafter"/>
</dbReference>
<keyword evidence="5" id="KW-0997">Cell inner membrane</keyword>
<evidence type="ECO:0000256" key="8">
    <source>
        <dbReference type="ARBA" id="ARBA00022989"/>
    </source>
</evidence>
<dbReference type="OrthoDB" id="9803361at2"/>
<dbReference type="AlphaFoldDB" id="A0A318KNE0"/>
<gene>
    <name evidence="12" type="ORF">DFR34_108145</name>
</gene>
<evidence type="ECO:0000259" key="11">
    <source>
        <dbReference type="PROSITE" id="PS52015"/>
    </source>
</evidence>
<keyword evidence="4" id="KW-1003">Cell membrane</keyword>
<keyword evidence="3" id="KW-0813">Transport</keyword>
<dbReference type="Gene3D" id="3.30.1150.10">
    <property type="match status" value="1"/>
</dbReference>
<organism evidence="12 13">
    <name type="scientific">Rivihabitans pingtungensis</name>
    <dbReference type="NCBI Taxonomy" id="1054498"/>
    <lineage>
        <taxon>Bacteria</taxon>
        <taxon>Pseudomonadati</taxon>
        <taxon>Pseudomonadota</taxon>
        <taxon>Betaproteobacteria</taxon>
        <taxon>Neisseriales</taxon>
        <taxon>Aquaspirillaceae</taxon>
        <taxon>Rivihabitans</taxon>
    </lineage>
</organism>
<evidence type="ECO:0000256" key="1">
    <source>
        <dbReference type="ARBA" id="ARBA00004383"/>
    </source>
</evidence>
<comment type="caution">
    <text evidence="12">The sequence shown here is derived from an EMBL/GenBank/DDBJ whole genome shotgun (WGS) entry which is preliminary data.</text>
</comment>
<evidence type="ECO:0000256" key="6">
    <source>
        <dbReference type="ARBA" id="ARBA00022692"/>
    </source>
</evidence>
<dbReference type="EMBL" id="QJKI01000008">
    <property type="protein sequence ID" value="PXX79249.1"/>
    <property type="molecule type" value="Genomic_DNA"/>
</dbReference>
<evidence type="ECO:0000313" key="13">
    <source>
        <dbReference type="Proteomes" id="UP000247555"/>
    </source>
</evidence>
<keyword evidence="13" id="KW-1185">Reference proteome</keyword>
<dbReference type="NCBIfam" id="TIGR01352">
    <property type="entry name" value="tonB_Cterm"/>
    <property type="match status" value="1"/>
</dbReference>
<dbReference type="Proteomes" id="UP000247555">
    <property type="component" value="Unassembled WGS sequence"/>
</dbReference>
<keyword evidence="8" id="KW-1133">Transmembrane helix</keyword>
<comment type="subcellular location">
    <subcellularLocation>
        <location evidence="1">Cell inner membrane</location>
        <topology evidence="1">Single-pass membrane protein</topology>
        <orientation evidence="1">Periplasmic side</orientation>
    </subcellularLocation>
</comment>
<evidence type="ECO:0000256" key="3">
    <source>
        <dbReference type="ARBA" id="ARBA00022448"/>
    </source>
</evidence>
<evidence type="ECO:0000313" key="12">
    <source>
        <dbReference type="EMBL" id="PXX79249.1"/>
    </source>
</evidence>
<dbReference type="InterPro" id="IPR051045">
    <property type="entry name" value="TonB-dependent_transducer"/>
</dbReference>
<evidence type="ECO:0000256" key="4">
    <source>
        <dbReference type="ARBA" id="ARBA00022475"/>
    </source>
</evidence>
<evidence type="ECO:0000256" key="9">
    <source>
        <dbReference type="ARBA" id="ARBA00023136"/>
    </source>
</evidence>
<comment type="similarity">
    <text evidence="2">Belongs to the TonB family.</text>
</comment>
<dbReference type="PROSITE" id="PS52015">
    <property type="entry name" value="TONB_CTD"/>
    <property type="match status" value="1"/>
</dbReference>
<feature type="compositionally biased region" description="Polar residues" evidence="10">
    <location>
        <begin position="100"/>
        <end position="118"/>
    </location>
</feature>
<keyword evidence="7" id="KW-0653">Protein transport</keyword>
<keyword evidence="9" id="KW-0472">Membrane</keyword>
<proteinExistence type="inferred from homology"/>
<dbReference type="RefSeq" id="WP_110390693.1">
    <property type="nucleotide sequence ID" value="NZ_CALCOA010000110.1"/>
</dbReference>
<evidence type="ECO:0000256" key="7">
    <source>
        <dbReference type="ARBA" id="ARBA00022927"/>
    </source>
</evidence>
<dbReference type="InterPro" id="IPR006260">
    <property type="entry name" value="TonB/TolA_C"/>
</dbReference>
<protein>
    <submittedName>
        <fullName evidence="12">Protein TonB</fullName>
    </submittedName>
</protein>
<dbReference type="SUPFAM" id="SSF74653">
    <property type="entry name" value="TolA/TonB C-terminal domain"/>
    <property type="match status" value="1"/>
</dbReference>
<dbReference type="GO" id="GO:0015031">
    <property type="term" value="P:protein transport"/>
    <property type="evidence" value="ECO:0007669"/>
    <property type="project" value="UniProtKB-KW"/>
</dbReference>
<evidence type="ECO:0000256" key="10">
    <source>
        <dbReference type="SAM" id="MobiDB-lite"/>
    </source>
</evidence>
<name>A0A318KNE0_9NEIS</name>
<sequence>MTDLAAHTVMTARLSSFSAIPRTLLLAAGASLLLHLAVVLGVRFVPPDPRAWLGDRTLDVVLVNSRHSEAPKKADALAQVNMNGAGNTIDPGLRARTPLPATSVQHEASRPSVAQSPRPSVAPTPPSESEVISAAKSRPAPQQAIARHTPQHPDKGLNPTDLLAQAREIARLEGEIAEKTSALQSQPRRADFGGRTREYRFARYVEDWRLKIERVGNLNYPEEARRNGIYGSLILSVEINADGSLKNIRVDRSSGHAELDDAARRIVKLAAPYASFPEALKRDFDYLRIVRTWTFTRENQLAAE</sequence>
<evidence type="ECO:0000256" key="5">
    <source>
        <dbReference type="ARBA" id="ARBA00022519"/>
    </source>
</evidence>
<reference evidence="12 13" key="1">
    <citation type="submission" date="2018-05" db="EMBL/GenBank/DDBJ databases">
        <title>Genomic Encyclopedia of Type Strains, Phase IV (KMG-IV): sequencing the most valuable type-strain genomes for metagenomic binning, comparative biology and taxonomic classification.</title>
        <authorList>
            <person name="Goeker M."/>
        </authorList>
    </citation>
    <scope>NUCLEOTIDE SEQUENCE [LARGE SCALE GENOMIC DNA]</scope>
    <source>
        <strain evidence="12 13">DSM 29661</strain>
    </source>
</reference>
<dbReference type="InterPro" id="IPR037682">
    <property type="entry name" value="TonB_C"/>
</dbReference>